<organism evidence="2 3">
    <name type="scientific">Flagellimonas lutimaris</name>
    <dbReference type="NCBI Taxonomy" id="475082"/>
    <lineage>
        <taxon>Bacteria</taxon>
        <taxon>Pseudomonadati</taxon>
        <taxon>Bacteroidota</taxon>
        <taxon>Flavobacteriia</taxon>
        <taxon>Flavobacteriales</taxon>
        <taxon>Flavobacteriaceae</taxon>
        <taxon>Flagellimonas</taxon>
    </lineage>
</organism>
<keyword evidence="1" id="KW-1133">Transmembrane helix</keyword>
<comment type="caution">
    <text evidence="2">The sequence shown here is derived from an EMBL/GenBank/DDBJ whole genome shotgun (WGS) entry which is preliminary data.</text>
</comment>
<dbReference type="RefSeq" id="WP_119608968.1">
    <property type="nucleotide sequence ID" value="NZ_QXFH01000077.1"/>
</dbReference>
<protein>
    <submittedName>
        <fullName evidence="2">Uncharacterized protein</fullName>
    </submittedName>
</protein>
<evidence type="ECO:0000256" key="1">
    <source>
        <dbReference type="SAM" id="Phobius"/>
    </source>
</evidence>
<name>A0A3A1N543_9FLAO</name>
<evidence type="ECO:0000313" key="3">
    <source>
        <dbReference type="Proteomes" id="UP000266067"/>
    </source>
</evidence>
<proteinExistence type="predicted"/>
<keyword evidence="1" id="KW-0812">Transmembrane</keyword>
<dbReference type="Proteomes" id="UP000266067">
    <property type="component" value="Unassembled WGS sequence"/>
</dbReference>
<gene>
    <name evidence="2" type="ORF">D2V08_14835</name>
</gene>
<sequence>MKENIYRKHLRIAITYFGIAAVLGILLRSIFFFGFNYKFMVHAHSHNALLGCVYAGLTTSLHYRFVNQTTSSRRYAYIFIGTQGT</sequence>
<dbReference type="EMBL" id="QXFH01000077">
    <property type="protein sequence ID" value="RIV30376.1"/>
    <property type="molecule type" value="Genomic_DNA"/>
</dbReference>
<keyword evidence="1" id="KW-0472">Membrane</keyword>
<reference evidence="2 3" key="1">
    <citation type="submission" date="2018-08" db="EMBL/GenBank/DDBJ databases">
        <title>Proposal of Muricauda 72 sp.nov. and Muricauda NH166 sp.nov., isolated from seawater.</title>
        <authorList>
            <person name="Cheng H."/>
            <person name="Wu Y.-H."/>
            <person name="Guo L.-L."/>
            <person name="Xu X.-W."/>
        </authorList>
    </citation>
    <scope>NUCLEOTIDE SEQUENCE [LARGE SCALE GENOMIC DNA]</scope>
    <source>
        <strain evidence="2 3">KCTC 22173</strain>
    </source>
</reference>
<dbReference type="AlphaFoldDB" id="A0A3A1N543"/>
<evidence type="ECO:0000313" key="2">
    <source>
        <dbReference type="EMBL" id="RIV30376.1"/>
    </source>
</evidence>
<keyword evidence="3" id="KW-1185">Reference proteome</keyword>
<dbReference type="OrthoDB" id="2827525at2"/>
<feature type="transmembrane region" description="Helical" evidence="1">
    <location>
        <begin position="12"/>
        <end position="35"/>
    </location>
</feature>
<feature type="transmembrane region" description="Helical" evidence="1">
    <location>
        <begin position="47"/>
        <end position="66"/>
    </location>
</feature>
<accession>A0A3A1N543</accession>